<dbReference type="Gene3D" id="3.40.30.10">
    <property type="entry name" value="Glutaredoxin"/>
    <property type="match status" value="1"/>
</dbReference>
<dbReference type="Proteomes" id="UP000216354">
    <property type="component" value="Unassembled WGS sequence"/>
</dbReference>
<dbReference type="CDD" id="cd02966">
    <property type="entry name" value="TlpA_like_family"/>
    <property type="match status" value="1"/>
</dbReference>
<keyword evidence="4" id="KW-0732">Signal</keyword>
<evidence type="ECO:0000256" key="1">
    <source>
        <dbReference type="ARBA" id="ARBA00004418"/>
    </source>
</evidence>
<proteinExistence type="predicted"/>
<evidence type="ECO:0000256" key="2">
    <source>
        <dbReference type="ARBA" id="ARBA00022764"/>
    </source>
</evidence>
<evidence type="ECO:0000259" key="5">
    <source>
        <dbReference type="PROSITE" id="PS51352"/>
    </source>
</evidence>
<evidence type="ECO:0000256" key="3">
    <source>
        <dbReference type="ARBA" id="ARBA00023284"/>
    </source>
</evidence>
<dbReference type="PANTHER" id="PTHR42852">
    <property type="entry name" value="THIOL:DISULFIDE INTERCHANGE PROTEIN DSBE"/>
    <property type="match status" value="1"/>
</dbReference>
<dbReference type="PANTHER" id="PTHR42852:SF17">
    <property type="entry name" value="THIOREDOXIN-LIKE PROTEIN HI_1115"/>
    <property type="match status" value="1"/>
</dbReference>
<dbReference type="InterPro" id="IPR000866">
    <property type="entry name" value="AhpC/TSA"/>
</dbReference>
<organism evidence="6 7">
    <name type="scientific">Bordetella genomosp. 1</name>
    <dbReference type="NCBI Taxonomy" id="1395607"/>
    <lineage>
        <taxon>Bacteria</taxon>
        <taxon>Pseudomonadati</taxon>
        <taxon>Pseudomonadota</taxon>
        <taxon>Betaproteobacteria</taxon>
        <taxon>Burkholderiales</taxon>
        <taxon>Alcaligenaceae</taxon>
        <taxon>Bordetella</taxon>
    </lineage>
</organism>
<dbReference type="InterPro" id="IPR050553">
    <property type="entry name" value="Thioredoxin_ResA/DsbE_sf"/>
</dbReference>
<comment type="subcellular location">
    <subcellularLocation>
        <location evidence="1">Periplasm</location>
    </subcellularLocation>
</comment>
<dbReference type="InterPro" id="IPR006311">
    <property type="entry name" value="TAT_signal"/>
</dbReference>
<dbReference type="PROSITE" id="PS51352">
    <property type="entry name" value="THIOREDOXIN_2"/>
    <property type="match status" value="1"/>
</dbReference>
<reference evidence="6 7" key="1">
    <citation type="submission" date="2017-05" db="EMBL/GenBank/DDBJ databases">
        <title>Complete and WGS of Bordetella genogroups.</title>
        <authorList>
            <person name="Spilker T."/>
            <person name="Lipuma J."/>
        </authorList>
    </citation>
    <scope>NUCLEOTIDE SEQUENCE [LARGE SCALE GENOMIC DNA]</scope>
    <source>
        <strain evidence="6 7">AU9795</strain>
    </source>
</reference>
<dbReference type="Pfam" id="PF00578">
    <property type="entry name" value="AhpC-TSA"/>
    <property type="match status" value="1"/>
</dbReference>
<dbReference type="InterPro" id="IPR036249">
    <property type="entry name" value="Thioredoxin-like_sf"/>
</dbReference>
<keyword evidence="7" id="KW-1185">Reference proteome</keyword>
<dbReference type="RefSeq" id="WP_094830858.1">
    <property type="nucleotide sequence ID" value="NZ_NEVR01000001.1"/>
</dbReference>
<feature type="domain" description="Thioredoxin" evidence="5">
    <location>
        <begin position="63"/>
        <end position="203"/>
    </location>
</feature>
<keyword evidence="2" id="KW-0574">Periplasm</keyword>
<dbReference type="EMBL" id="NEVR01000001">
    <property type="protein sequence ID" value="OZI68702.1"/>
    <property type="molecule type" value="Genomic_DNA"/>
</dbReference>
<dbReference type="InterPro" id="IPR013766">
    <property type="entry name" value="Thioredoxin_domain"/>
</dbReference>
<dbReference type="PROSITE" id="PS00194">
    <property type="entry name" value="THIOREDOXIN_1"/>
    <property type="match status" value="1"/>
</dbReference>
<evidence type="ECO:0000256" key="4">
    <source>
        <dbReference type="SAM" id="SignalP"/>
    </source>
</evidence>
<feature type="signal peptide" evidence="4">
    <location>
        <begin position="1"/>
        <end position="45"/>
    </location>
</feature>
<comment type="caution">
    <text evidence="6">The sequence shown here is derived from an EMBL/GenBank/DDBJ whole genome shotgun (WGS) entry which is preliminary data.</text>
</comment>
<sequence length="206" mass="22209">MADVAAGRRRWLAALATAPLARAGAATATLAAALAAALSATRAHAEGVSDDALRRATGPDWAPWRGGATPALDLPALDGTAHTLAQARGQVVLLSFWASWCEPCRDEFPEMAALVREQAGRGLRLWAVNHGESRPRIDAFLARFPLPDTVLHDRNGTAARDWRVLGMPANYLVDRKGRLRYWHLGALDWRRPAVVAAVTSLLDEPA</sequence>
<accession>A0ABX4F4N6</accession>
<evidence type="ECO:0000313" key="7">
    <source>
        <dbReference type="Proteomes" id="UP000216354"/>
    </source>
</evidence>
<gene>
    <name evidence="6" type="ORF">CAL27_04350</name>
</gene>
<dbReference type="PROSITE" id="PS51318">
    <property type="entry name" value="TAT"/>
    <property type="match status" value="1"/>
</dbReference>
<feature type="chain" id="PRO_5045697440" description="Thioredoxin domain-containing protein" evidence="4">
    <location>
        <begin position="46"/>
        <end position="206"/>
    </location>
</feature>
<evidence type="ECO:0000313" key="6">
    <source>
        <dbReference type="EMBL" id="OZI68702.1"/>
    </source>
</evidence>
<name>A0ABX4F4N6_9BORD</name>
<dbReference type="InterPro" id="IPR017937">
    <property type="entry name" value="Thioredoxin_CS"/>
</dbReference>
<protein>
    <recommendedName>
        <fullName evidence="5">Thioredoxin domain-containing protein</fullName>
    </recommendedName>
</protein>
<dbReference type="SUPFAM" id="SSF52833">
    <property type="entry name" value="Thioredoxin-like"/>
    <property type="match status" value="1"/>
</dbReference>
<keyword evidence="3" id="KW-0676">Redox-active center</keyword>